<comment type="caution">
    <text evidence="4">The sequence shown here is derived from an EMBL/GenBank/DDBJ whole genome shotgun (WGS) entry which is preliminary data.</text>
</comment>
<evidence type="ECO:0000313" key="4">
    <source>
        <dbReference type="EMBL" id="CAK1590043.1"/>
    </source>
</evidence>
<dbReference type="Proteomes" id="UP001314205">
    <property type="component" value="Unassembled WGS sequence"/>
</dbReference>
<feature type="chain" id="PRO_5043662375" evidence="3">
    <location>
        <begin position="20"/>
        <end position="210"/>
    </location>
</feature>
<dbReference type="AlphaFoldDB" id="A0AAV1L4Z3"/>
<proteinExistence type="predicted"/>
<feature type="signal peptide" evidence="3">
    <location>
        <begin position="1"/>
        <end position="19"/>
    </location>
</feature>
<feature type="compositionally biased region" description="Acidic residues" evidence="1">
    <location>
        <begin position="157"/>
        <end position="173"/>
    </location>
</feature>
<gene>
    <name evidence="4" type="ORF">PARMNEM_LOCUS10463</name>
</gene>
<reference evidence="4 5" key="1">
    <citation type="submission" date="2023-11" db="EMBL/GenBank/DDBJ databases">
        <authorList>
            <person name="Hedman E."/>
            <person name="Englund M."/>
            <person name="Stromberg M."/>
            <person name="Nyberg Akerstrom W."/>
            <person name="Nylinder S."/>
            <person name="Jareborg N."/>
            <person name="Kallberg Y."/>
            <person name="Kronander E."/>
        </authorList>
    </citation>
    <scope>NUCLEOTIDE SEQUENCE [LARGE SCALE GENOMIC DNA]</scope>
</reference>
<protein>
    <submittedName>
        <fullName evidence="4">Uncharacterized protein</fullName>
    </submittedName>
</protein>
<evidence type="ECO:0000313" key="5">
    <source>
        <dbReference type="Proteomes" id="UP001314205"/>
    </source>
</evidence>
<evidence type="ECO:0000256" key="3">
    <source>
        <dbReference type="SAM" id="SignalP"/>
    </source>
</evidence>
<dbReference type="EMBL" id="CAVLGL010000085">
    <property type="protein sequence ID" value="CAK1590043.1"/>
    <property type="molecule type" value="Genomic_DNA"/>
</dbReference>
<sequence>MRIFAVIAFGLLVSQPCGSRSITDEDSVVSVYTNQPSTAESRKTSGVYLIASNIAEKITSPFTKLFGFGNNQDANKTSTKRPFHRIEILDDVPEHVTTADMNPLSNEIPNERDVEELSAEGNIKKADKKPEKITLFSSYLPTKEKIELNDTINEVGSGDEEPFGFDDDDDDDNESKPREGGIVYVLEIIGSIIQLIWGGLMALFQSPKTT</sequence>
<keyword evidence="2" id="KW-1133">Transmembrane helix</keyword>
<keyword evidence="2" id="KW-0472">Membrane</keyword>
<feature type="transmembrane region" description="Helical" evidence="2">
    <location>
        <begin position="182"/>
        <end position="204"/>
    </location>
</feature>
<keyword evidence="2" id="KW-0812">Transmembrane</keyword>
<name>A0AAV1L4Z3_9NEOP</name>
<evidence type="ECO:0000256" key="1">
    <source>
        <dbReference type="SAM" id="MobiDB-lite"/>
    </source>
</evidence>
<accession>A0AAV1L4Z3</accession>
<organism evidence="4 5">
    <name type="scientific">Parnassius mnemosyne</name>
    <name type="common">clouded apollo</name>
    <dbReference type="NCBI Taxonomy" id="213953"/>
    <lineage>
        <taxon>Eukaryota</taxon>
        <taxon>Metazoa</taxon>
        <taxon>Ecdysozoa</taxon>
        <taxon>Arthropoda</taxon>
        <taxon>Hexapoda</taxon>
        <taxon>Insecta</taxon>
        <taxon>Pterygota</taxon>
        <taxon>Neoptera</taxon>
        <taxon>Endopterygota</taxon>
        <taxon>Lepidoptera</taxon>
        <taxon>Glossata</taxon>
        <taxon>Ditrysia</taxon>
        <taxon>Papilionoidea</taxon>
        <taxon>Papilionidae</taxon>
        <taxon>Parnassiinae</taxon>
        <taxon>Parnassini</taxon>
        <taxon>Parnassius</taxon>
        <taxon>Driopa</taxon>
    </lineage>
</organism>
<keyword evidence="3" id="KW-0732">Signal</keyword>
<keyword evidence="5" id="KW-1185">Reference proteome</keyword>
<evidence type="ECO:0000256" key="2">
    <source>
        <dbReference type="SAM" id="Phobius"/>
    </source>
</evidence>
<feature type="region of interest" description="Disordered" evidence="1">
    <location>
        <begin position="153"/>
        <end position="178"/>
    </location>
</feature>